<name>A0A1G6RDU5_9MICO</name>
<organism evidence="3 4">
    <name type="scientific">Microbacterium enclense</name>
    <dbReference type="NCBI Taxonomy" id="993073"/>
    <lineage>
        <taxon>Bacteria</taxon>
        <taxon>Bacillati</taxon>
        <taxon>Actinomycetota</taxon>
        <taxon>Actinomycetes</taxon>
        <taxon>Micrococcales</taxon>
        <taxon>Microbacteriaceae</taxon>
        <taxon>Microbacterium</taxon>
    </lineage>
</organism>
<dbReference type="STRING" id="993073.AS029_16145"/>
<feature type="domain" description="N-terminal" evidence="2">
    <location>
        <begin position="21"/>
        <end position="123"/>
    </location>
</feature>
<protein>
    <submittedName>
        <fullName evidence="3">Antirestriction protein ArdC</fullName>
    </submittedName>
</protein>
<dbReference type="EMBL" id="FMYG01000011">
    <property type="protein sequence ID" value="SDD02802.1"/>
    <property type="molecule type" value="Genomic_DNA"/>
</dbReference>
<evidence type="ECO:0000313" key="3">
    <source>
        <dbReference type="EMBL" id="SDD02802.1"/>
    </source>
</evidence>
<dbReference type="RefSeq" id="WP_058233625.1">
    <property type="nucleotide sequence ID" value="NZ_FMYG01000011.1"/>
</dbReference>
<evidence type="ECO:0000313" key="4">
    <source>
        <dbReference type="Proteomes" id="UP000183203"/>
    </source>
</evidence>
<dbReference type="InterPro" id="IPR013610">
    <property type="entry name" value="ArdC_N"/>
</dbReference>
<dbReference type="Gene3D" id="1.10.10.2910">
    <property type="match status" value="1"/>
</dbReference>
<proteinExistence type="predicted"/>
<dbReference type="Pfam" id="PF06114">
    <property type="entry name" value="Peptidase_M78"/>
    <property type="match status" value="1"/>
</dbReference>
<evidence type="ECO:0000259" key="2">
    <source>
        <dbReference type="Pfam" id="PF08401"/>
    </source>
</evidence>
<sequence length="298" mass="32558">MARTVKSTKTAEQRRAEAEGLQAQIAEQVEALRDSEAWARFLDFTKAFHRYSINNLLLIFGQCPEASHVAGYRTWQKLNRQVRKGERGIRIYGGRDVRETVENPTTGQEEEQRRTMFFPVSVFDMGQTDLIDPEAGDPADIARPLTGEDPAGILDAVTDYLTGKGWTVERESIPGATQGYTDPEARRVVLDSDLSPAQSAKTALHEAAHVLLHAEENHAEYVEHRGTKETEAESVAYVVAGILGLDTSAYSVGYVAGWSRCDAETIKATAANVLRAAHALADALTEQPEAEATTTAAA</sequence>
<dbReference type="InterPro" id="IPR010359">
    <property type="entry name" value="IrrE_HExxH"/>
</dbReference>
<dbReference type="Proteomes" id="UP000183203">
    <property type="component" value="Unassembled WGS sequence"/>
</dbReference>
<dbReference type="OrthoDB" id="7605626at2"/>
<dbReference type="Pfam" id="PF08401">
    <property type="entry name" value="ArdcN"/>
    <property type="match status" value="1"/>
</dbReference>
<feature type="domain" description="IrrE N-terminal-like" evidence="1">
    <location>
        <begin position="180"/>
        <end position="233"/>
    </location>
</feature>
<evidence type="ECO:0000259" key="1">
    <source>
        <dbReference type="Pfam" id="PF06114"/>
    </source>
</evidence>
<gene>
    <name evidence="3" type="ORF">SAMN05216418_0102</name>
</gene>
<accession>A0A1G6RDU5</accession>
<dbReference type="AlphaFoldDB" id="A0A1G6RDU5"/>
<dbReference type="GO" id="GO:0003697">
    <property type="term" value="F:single-stranded DNA binding"/>
    <property type="evidence" value="ECO:0007669"/>
    <property type="project" value="InterPro"/>
</dbReference>
<reference evidence="3 4" key="1">
    <citation type="submission" date="2016-09" db="EMBL/GenBank/DDBJ databases">
        <authorList>
            <person name="Capua I."/>
            <person name="De Benedictis P."/>
            <person name="Joannis T."/>
            <person name="Lombin L.H."/>
            <person name="Cattoli G."/>
        </authorList>
    </citation>
    <scope>NUCLEOTIDE SEQUENCE [LARGE SCALE GENOMIC DNA]</scope>
    <source>
        <strain evidence="3 4">NIO-1002</strain>
    </source>
</reference>